<accession>A0A9X2BLH8</accession>
<gene>
    <name evidence="2" type="ORF">MW871_11995</name>
</gene>
<feature type="signal peptide" evidence="1">
    <location>
        <begin position="1"/>
        <end position="17"/>
    </location>
</feature>
<dbReference type="RefSeq" id="WP_248428761.1">
    <property type="nucleotide sequence ID" value="NZ_JALNUB010000007.1"/>
</dbReference>
<evidence type="ECO:0000313" key="3">
    <source>
        <dbReference type="Proteomes" id="UP001139260"/>
    </source>
</evidence>
<dbReference type="SUPFAM" id="SSF56935">
    <property type="entry name" value="Porins"/>
    <property type="match status" value="1"/>
</dbReference>
<comment type="caution">
    <text evidence="2">The sequence shown here is derived from an EMBL/GenBank/DDBJ whole genome shotgun (WGS) entry which is preliminary data.</text>
</comment>
<organism evidence="2 3">
    <name type="scientific">Flavobacterium pygoscelis</name>
    <dbReference type="NCBI Taxonomy" id="2893176"/>
    <lineage>
        <taxon>Bacteria</taxon>
        <taxon>Pseudomonadati</taxon>
        <taxon>Bacteroidota</taxon>
        <taxon>Flavobacteriia</taxon>
        <taxon>Flavobacteriales</taxon>
        <taxon>Flavobacteriaceae</taxon>
        <taxon>Flavobacterium</taxon>
    </lineage>
</organism>
<reference evidence="2" key="1">
    <citation type="submission" date="2022-04" db="EMBL/GenBank/DDBJ databases">
        <title>Flavobacterium pygoscelis sp. nov. isolated from Chinstrap chick (Pygoscelis antarcticus).</title>
        <authorList>
            <person name="Irgang R."/>
            <person name="Poblete-Morales M."/>
            <person name="Avendano-Herrera R."/>
        </authorList>
    </citation>
    <scope>NUCLEOTIDE SEQUENCE</scope>
    <source>
        <strain evidence="2">I-SCBP12n</strain>
    </source>
</reference>
<protein>
    <submittedName>
        <fullName evidence="2">Carboxypeptidase-like regulatory domain-containing protein</fullName>
    </submittedName>
</protein>
<evidence type="ECO:0000313" key="2">
    <source>
        <dbReference type="EMBL" id="MCK8142614.1"/>
    </source>
</evidence>
<keyword evidence="2" id="KW-0645">Protease</keyword>
<keyword evidence="2" id="KW-0121">Carboxypeptidase</keyword>
<proteinExistence type="predicted"/>
<dbReference type="Pfam" id="PF13715">
    <property type="entry name" value="CarbopepD_reg_2"/>
    <property type="match status" value="1"/>
</dbReference>
<keyword evidence="1" id="KW-0732">Signal</keyword>
<dbReference type="Proteomes" id="UP001139260">
    <property type="component" value="Unassembled WGS sequence"/>
</dbReference>
<feature type="chain" id="PRO_5040757475" evidence="1">
    <location>
        <begin position="18"/>
        <end position="403"/>
    </location>
</feature>
<dbReference type="EMBL" id="JALNUB010000007">
    <property type="protein sequence ID" value="MCK8142614.1"/>
    <property type="molecule type" value="Genomic_DNA"/>
</dbReference>
<dbReference type="AlphaFoldDB" id="A0A9X2BLH8"/>
<evidence type="ECO:0000256" key="1">
    <source>
        <dbReference type="SAM" id="SignalP"/>
    </source>
</evidence>
<sequence>MKIINILLLLCIGITNAQNNKLEEVTNNAKILFSKLKEKEKNPLYIVNGITIEDYAVISSIKPEDIEGIVVLKKQSEIQKYGQKGENGIVEITLKNSDNKKLEQLIKKNSAIKFEKNNYKIIISGLISDKDVNPLATVVISNLTKKEAYYSDSNGNYSIRSSNEDVLNFSLTGYESQQIIVNNQTIQNVVLKKVNTNSEIMIKKPVVYLYPTAKTDITFSFNFNGILSTTFPKYESNWQLTAYPDGKIFDKKTNRFYSSLFWDGKQTFSEEHYKYKTGFTVSKKDLTNFLIEKLEILGLNTYETNDFVQYWLPILEKNETNFVHFYSNSDYDVFSTNAVNPKPETSIRVFMEFYAVENKTEIPEQKLVKTQRKGFTLVEWGGADVTQAVQNLNYKSNAKPSSK</sequence>
<dbReference type="GO" id="GO:0004180">
    <property type="term" value="F:carboxypeptidase activity"/>
    <property type="evidence" value="ECO:0007669"/>
    <property type="project" value="UniProtKB-KW"/>
</dbReference>
<keyword evidence="3" id="KW-1185">Reference proteome</keyword>
<dbReference type="Gene3D" id="2.170.130.10">
    <property type="entry name" value="TonB-dependent receptor, plug domain"/>
    <property type="match status" value="1"/>
</dbReference>
<name>A0A9X2BLH8_9FLAO</name>
<dbReference type="InterPro" id="IPR037066">
    <property type="entry name" value="Plug_dom_sf"/>
</dbReference>
<dbReference type="InterPro" id="IPR008969">
    <property type="entry name" value="CarboxyPept-like_regulatory"/>
</dbReference>
<keyword evidence="2" id="KW-0378">Hydrolase</keyword>
<dbReference type="SUPFAM" id="SSF49464">
    <property type="entry name" value="Carboxypeptidase regulatory domain-like"/>
    <property type="match status" value="1"/>
</dbReference>